<proteinExistence type="predicted"/>
<protein>
    <submittedName>
        <fullName evidence="1">Uncharacterized protein</fullName>
    </submittedName>
</protein>
<evidence type="ECO:0000313" key="1">
    <source>
        <dbReference type="EMBL" id="KZP12625.1"/>
    </source>
</evidence>
<reference evidence="1 2" key="1">
    <citation type="journal article" date="2016" name="Mol. Biol. Evol.">
        <title>Comparative Genomics of Early-Diverging Mushroom-Forming Fungi Provides Insights into the Origins of Lignocellulose Decay Capabilities.</title>
        <authorList>
            <person name="Nagy L.G."/>
            <person name="Riley R."/>
            <person name="Tritt A."/>
            <person name="Adam C."/>
            <person name="Daum C."/>
            <person name="Floudas D."/>
            <person name="Sun H."/>
            <person name="Yadav J.S."/>
            <person name="Pangilinan J."/>
            <person name="Larsson K.H."/>
            <person name="Matsuura K."/>
            <person name="Barry K."/>
            <person name="Labutti K."/>
            <person name="Kuo R."/>
            <person name="Ohm R.A."/>
            <person name="Bhattacharya S.S."/>
            <person name="Shirouzu T."/>
            <person name="Yoshinaga Y."/>
            <person name="Martin F.M."/>
            <person name="Grigoriev I.V."/>
            <person name="Hibbett D.S."/>
        </authorList>
    </citation>
    <scope>NUCLEOTIDE SEQUENCE [LARGE SCALE GENOMIC DNA]</scope>
    <source>
        <strain evidence="1 2">CBS 109695</strain>
    </source>
</reference>
<dbReference type="AlphaFoldDB" id="A0A166BGL1"/>
<evidence type="ECO:0000313" key="2">
    <source>
        <dbReference type="Proteomes" id="UP000076532"/>
    </source>
</evidence>
<sequence>MNVWGDGKTGVLQSGSRAGQAFPDKLVWHAPRQRKEGGTDQYVTQREAFAVRRFGHSHRLQHMVKCRGLAFDFDGGSVPWVAVTAAEYVLNKDAGASEGGCREERSSNKPLMITVSELVSDKHGINISLAPRSAAIVIGLPVACPDLTGISRATLSRAPCPPSLQTSVAGAMLVLSVPLASFMVNRILWVRKDQDISGSIQVHLKGSSQFLRIEGLQEPKNPNAMEVDALEEYYHPPTFNLQSEVINVKHSDAEVDPWNVLFTVRTTRASKDILQFRTGAGTETLHLLISTQDATDIEKGRLIMAFEACLGPTAIQELPTEMTAMDTYETLMKELVEAPKEFFFLFPGKVPMKVGRADLKLKPGQAIPREVMDVACQALLHNAAMENGSTTGIDQRYLSTAVELSHAQAMKWLSSDIEHEDEIGWTIVPLCPDGQWSLLVVEHGGESPDCDFVILDPQPSPPAASTNAPSTINLENGVGRLHPTIFGAATGTQWQSWQSAMVVIKYLQGVLSLTNKGVACFPDGEATRPFWEVRLQKWGDPSGHAAPVDVTRLILPFSSLTAGLT</sequence>
<accession>A0A166BGL1</accession>
<dbReference type="EMBL" id="KV417644">
    <property type="protein sequence ID" value="KZP12625.1"/>
    <property type="molecule type" value="Genomic_DNA"/>
</dbReference>
<gene>
    <name evidence="1" type="ORF">FIBSPDRAFT_898011</name>
</gene>
<keyword evidence="2" id="KW-1185">Reference proteome</keyword>
<organism evidence="1 2">
    <name type="scientific">Athelia psychrophila</name>
    <dbReference type="NCBI Taxonomy" id="1759441"/>
    <lineage>
        <taxon>Eukaryota</taxon>
        <taxon>Fungi</taxon>
        <taxon>Dikarya</taxon>
        <taxon>Basidiomycota</taxon>
        <taxon>Agaricomycotina</taxon>
        <taxon>Agaricomycetes</taxon>
        <taxon>Agaricomycetidae</taxon>
        <taxon>Atheliales</taxon>
        <taxon>Atheliaceae</taxon>
        <taxon>Athelia</taxon>
    </lineage>
</organism>
<dbReference type="Proteomes" id="UP000076532">
    <property type="component" value="Unassembled WGS sequence"/>
</dbReference>
<name>A0A166BGL1_9AGAM</name>